<accession>A0A8H6DCK3</accession>
<keyword evidence="4" id="KW-0418">Kinase</keyword>
<comment type="catalytic activity">
    <reaction evidence="2">
        <text>N(6)-D-ribulosyl-L-lysyl-[protein] + ATP = N(6)-(3-O-phospho-D-ribulosyl)-L-lysyl-[protein] + ADP + H(+)</text>
        <dbReference type="Rhea" id="RHEA:48432"/>
        <dbReference type="Rhea" id="RHEA-COMP:12103"/>
        <dbReference type="Rhea" id="RHEA-COMP:12104"/>
        <dbReference type="ChEBI" id="CHEBI:15378"/>
        <dbReference type="ChEBI" id="CHEBI:30616"/>
        <dbReference type="ChEBI" id="CHEBI:90418"/>
        <dbReference type="ChEBI" id="CHEBI:90420"/>
        <dbReference type="ChEBI" id="CHEBI:456216"/>
        <dbReference type="EC" id="2.7.1.172"/>
    </reaction>
    <physiologicalReaction direction="left-to-right" evidence="2">
        <dbReference type="Rhea" id="RHEA:48433"/>
    </physiologicalReaction>
</comment>
<dbReference type="InterPro" id="IPR002125">
    <property type="entry name" value="CMP_dCMP_dom"/>
</dbReference>
<sequence length="471" mass="52874">MGSAAYPTFAVGDHEAFMEFALTQARKSPPAANKFCVGAVLVNAATGRVISTGYSLEYPRDYKGDPGTTHAEQCCFIKIADEHNLSEESIHEVLPTDTTLYTTMEPCNERLSGNMTCVNRILRLKSVIKTVYVGIREPETFVANNDGQQKLEANGIKVVIDPAVLRELPERCKITSINAHGVSFWAKTGRIDVLLSDGTPQSFLVKVLSEEIGMSMTKGEFHSMSAIHEVTPEFVPKPIACGTYDTIPDTHFFLCEFREMTEKMPDPDQFASGLSKMHQKSVSPTGKFGFHITTYAGNLPQYVAWEDSWETFFAKSMRQALDMEIQVKGNSNELEVLSEALLEKVIPRLLRPLESDGRTVKPSLIHGDLWHANAGIDAESNQPLIFDACCFFAHNEYEFGQWRPACNRFGDEYIAAYNKFVQISAPEEDFEGRLDLYRLRFDTHVSALFVDDETLRTQVLDVMRDLVQRYG</sequence>
<dbReference type="PANTHER" id="PTHR12149">
    <property type="entry name" value="FRUCTOSAMINE 3 KINASE-RELATED PROTEIN"/>
    <property type="match status" value="1"/>
</dbReference>
<dbReference type="PANTHER" id="PTHR12149:SF8">
    <property type="entry name" value="PROTEIN-RIBULOSAMINE 3-KINASE"/>
    <property type="match status" value="1"/>
</dbReference>
<comment type="caution">
    <text evidence="4">The sequence shown here is derived from an EMBL/GenBank/DDBJ whole genome shotgun (WGS) entry which is preliminary data.</text>
</comment>
<dbReference type="SUPFAM" id="SSF53927">
    <property type="entry name" value="Cytidine deaminase-like"/>
    <property type="match status" value="1"/>
</dbReference>
<evidence type="ECO:0000256" key="1">
    <source>
        <dbReference type="ARBA" id="ARBA00011961"/>
    </source>
</evidence>
<dbReference type="InterPro" id="IPR016477">
    <property type="entry name" value="Fructo-/Ketosamine-3-kinase"/>
</dbReference>
<dbReference type="PROSITE" id="PS51747">
    <property type="entry name" value="CYT_DCMP_DEAMINASES_2"/>
    <property type="match status" value="1"/>
</dbReference>
<gene>
    <name evidence="4" type="ORF">FGLOB1_4472</name>
</gene>
<proteinExistence type="predicted"/>
<evidence type="ECO:0000313" key="4">
    <source>
        <dbReference type="EMBL" id="KAF5712573.1"/>
    </source>
</evidence>
<dbReference type="Pfam" id="PF03881">
    <property type="entry name" value="Fructosamin_kin"/>
    <property type="match status" value="1"/>
</dbReference>
<evidence type="ECO:0000313" key="5">
    <source>
        <dbReference type="Proteomes" id="UP000532311"/>
    </source>
</evidence>
<dbReference type="AlphaFoldDB" id="A0A8H6DCK3"/>
<dbReference type="GO" id="GO:0102193">
    <property type="term" value="F:protein-ribulosamine 3-kinase activity"/>
    <property type="evidence" value="ECO:0007669"/>
    <property type="project" value="UniProtKB-EC"/>
</dbReference>
<name>A0A8H6DCK3_9HYPO</name>
<dbReference type="EC" id="2.7.1.172" evidence="1"/>
<dbReference type="SUPFAM" id="SSF56112">
    <property type="entry name" value="Protein kinase-like (PK-like)"/>
    <property type="match status" value="1"/>
</dbReference>
<dbReference type="Proteomes" id="UP000532311">
    <property type="component" value="Unassembled WGS sequence"/>
</dbReference>
<dbReference type="InterPro" id="IPR016193">
    <property type="entry name" value="Cytidine_deaminase-like"/>
</dbReference>
<feature type="domain" description="CMP/dCMP-type deaminase" evidence="3">
    <location>
        <begin position="12"/>
        <end position="144"/>
    </location>
</feature>
<dbReference type="Gene3D" id="3.40.140.10">
    <property type="entry name" value="Cytidine Deaminase, domain 2"/>
    <property type="match status" value="1"/>
</dbReference>
<dbReference type="EMBL" id="JAAQPF010000168">
    <property type="protein sequence ID" value="KAF5712573.1"/>
    <property type="molecule type" value="Genomic_DNA"/>
</dbReference>
<keyword evidence="4" id="KW-0808">Transferase</keyword>
<reference evidence="4 5" key="1">
    <citation type="submission" date="2020-05" db="EMBL/GenBank/DDBJ databases">
        <title>Identification and distribution of gene clusters putatively required for synthesis of sphingolipid metabolism inhibitors in phylogenetically diverse species of the filamentous fungus Fusarium.</title>
        <authorList>
            <person name="Kim H.-S."/>
            <person name="Busman M."/>
            <person name="Brown D.W."/>
            <person name="Divon H."/>
            <person name="Uhlig S."/>
            <person name="Proctor R.H."/>
        </authorList>
    </citation>
    <scope>NUCLEOTIDE SEQUENCE [LARGE SCALE GENOMIC DNA]</scope>
    <source>
        <strain evidence="4 5">NRRL 26131</strain>
    </source>
</reference>
<dbReference type="GO" id="GO:0006139">
    <property type="term" value="P:nucleobase-containing compound metabolic process"/>
    <property type="evidence" value="ECO:0007669"/>
    <property type="project" value="UniProtKB-ARBA"/>
</dbReference>
<dbReference type="Pfam" id="PF18785">
    <property type="entry name" value="Inv-AAD"/>
    <property type="match status" value="1"/>
</dbReference>
<evidence type="ECO:0000256" key="2">
    <source>
        <dbReference type="ARBA" id="ARBA00048655"/>
    </source>
</evidence>
<dbReference type="Gene3D" id="3.90.1200.10">
    <property type="match status" value="1"/>
</dbReference>
<dbReference type="GO" id="GO:0016301">
    <property type="term" value="F:kinase activity"/>
    <property type="evidence" value="ECO:0007669"/>
    <property type="project" value="UniProtKB-KW"/>
</dbReference>
<protein>
    <recommendedName>
        <fullName evidence="1">protein-ribulosamine 3-kinase</fullName>
        <ecNumber evidence="1">2.7.1.172</ecNumber>
    </recommendedName>
</protein>
<keyword evidence="5" id="KW-1185">Reference proteome</keyword>
<organism evidence="4 5">
    <name type="scientific">Fusarium globosum</name>
    <dbReference type="NCBI Taxonomy" id="78864"/>
    <lineage>
        <taxon>Eukaryota</taxon>
        <taxon>Fungi</taxon>
        <taxon>Dikarya</taxon>
        <taxon>Ascomycota</taxon>
        <taxon>Pezizomycotina</taxon>
        <taxon>Sordariomycetes</taxon>
        <taxon>Hypocreomycetidae</taxon>
        <taxon>Hypocreales</taxon>
        <taxon>Nectriaceae</taxon>
        <taxon>Fusarium</taxon>
        <taxon>Fusarium fujikuroi species complex</taxon>
    </lineage>
</organism>
<evidence type="ECO:0000259" key="3">
    <source>
        <dbReference type="PROSITE" id="PS51747"/>
    </source>
</evidence>
<dbReference type="InterPro" id="IPR011009">
    <property type="entry name" value="Kinase-like_dom_sf"/>
</dbReference>